<evidence type="ECO:0000313" key="1">
    <source>
        <dbReference type="EMBL" id="MDO1449436.1"/>
    </source>
</evidence>
<organism evidence="1 2">
    <name type="scientific">Rhodocytophaga aerolata</name>
    <dbReference type="NCBI Taxonomy" id="455078"/>
    <lineage>
        <taxon>Bacteria</taxon>
        <taxon>Pseudomonadati</taxon>
        <taxon>Bacteroidota</taxon>
        <taxon>Cytophagia</taxon>
        <taxon>Cytophagales</taxon>
        <taxon>Rhodocytophagaceae</taxon>
        <taxon>Rhodocytophaga</taxon>
    </lineage>
</organism>
<dbReference type="RefSeq" id="WP_302040239.1">
    <property type="nucleotide sequence ID" value="NZ_JAUKPO010000019.1"/>
</dbReference>
<sequence>MHTFSRLSIFTWFVGMLLALPLQSLSQNNVITGKMISLRRGAIPEWSTFPKKVDKELLLSFDAQPNTTPYTLSLKQEDVKQKWRVLLNGKELAKLHQDENPMISYWPVPTKRLQQGKNSLQIIQADTLVDDIRVGEIKLHAMSTEDLLSQATIDITVTDQQTGNLLPSRITITTTDGTLQTVGTASNYHLAIRPGMIYTAHGKASFGLPAGKYTLYATRGFEYGVDSIQVTVKKGEVLEKRLVISREVPTPGWISADSHIHTYTYSRHGDASLAERAITLAGEGIELPVLTDHNVHVTIDSTAIALNVRKYFTPVTGNEVTTEVGHFNIFPTSPTQPPVNHQVENWQMLAKNLSIHQPGKKPIPQVIILNHARDVHHQFRPFGEDRHIAAAGMNKDGWQLPANAMEIINSGSQQTDQTQLFHDWLGMLNRGCFLTPMGASDSHDVGRYLVGQARTYIKCEDNDPGNIHVTEVVTNLLEGKVMVSFGLMAEVKAKQVNTFAQQAGVGKEVEVEVTVLGPSWVRANKVTLYANGYKIKEEIIEDQGKKGIKWTKTWKIPVSGQDIQLVALAQGPGNYRPFWPIAKPYQPVSSEWKPGVMGCSGAVWIDGDGDGKRTSAYHYAQKLVADANGDMKKLVNQLSSYDAAVALQAASVLQAQGIALTDSTLTQALAKAPETVQAVFRQFGQAWQLSEQKRKRTYSDIPKK</sequence>
<reference evidence="1" key="1">
    <citation type="submission" date="2023-07" db="EMBL/GenBank/DDBJ databases">
        <title>The genome sequence of Rhodocytophaga aerolata KACC 12507.</title>
        <authorList>
            <person name="Zhang X."/>
        </authorList>
    </citation>
    <scope>NUCLEOTIDE SEQUENCE</scope>
    <source>
        <strain evidence="1">KACC 12507</strain>
    </source>
</reference>
<accession>A0ABT8RBF7</accession>
<evidence type="ECO:0000313" key="2">
    <source>
        <dbReference type="Proteomes" id="UP001168528"/>
    </source>
</evidence>
<name>A0ABT8RBF7_9BACT</name>
<dbReference type="Proteomes" id="UP001168528">
    <property type="component" value="Unassembled WGS sequence"/>
</dbReference>
<proteinExistence type="predicted"/>
<dbReference type="EMBL" id="JAUKPO010000019">
    <property type="protein sequence ID" value="MDO1449436.1"/>
    <property type="molecule type" value="Genomic_DNA"/>
</dbReference>
<protein>
    <submittedName>
        <fullName evidence="1">CehA/McbA family metallohydrolase</fullName>
    </submittedName>
</protein>
<dbReference type="NCBIfam" id="NF038032">
    <property type="entry name" value="CehA_McbA_metalo"/>
    <property type="match status" value="1"/>
</dbReference>
<dbReference type="Gene3D" id="3.20.20.140">
    <property type="entry name" value="Metal-dependent hydrolases"/>
    <property type="match status" value="1"/>
</dbReference>
<dbReference type="SUPFAM" id="SSF89550">
    <property type="entry name" value="PHP domain-like"/>
    <property type="match status" value="1"/>
</dbReference>
<gene>
    <name evidence="1" type="ORF">Q0590_24385</name>
</gene>
<comment type="caution">
    <text evidence="1">The sequence shown here is derived from an EMBL/GenBank/DDBJ whole genome shotgun (WGS) entry which is preliminary data.</text>
</comment>
<dbReference type="InterPro" id="IPR016195">
    <property type="entry name" value="Pol/histidinol_Pase-like"/>
</dbReference>
<keyword evidence="2" id="KW-1185">Reference proteome</keyword>